<dbReference type="Proteomes" id="UP000007267">
    <property type="component" value="Unassembled WGS sequence"/>
</dbReference>
<dbReference type="AlphaFoldDB" id="K7EZ47"/>
<dbReference type="GO" id="GO:0003824">
    <property type="term" value="F:catalytic activity"/>
    <property type="evidence" value="ECO:0007669"/>
    <property type="project" value="InterPro"/>
</dbReference>
<evidence type="ECO:0000313" key="3">
    <source>
        <dbReference type="Proteomes" id="UP000007267"/>
    </source>
</evidence>
<dbReference type="Pfam" id="PF00078">
    <property type="entry name" value="RVT_1"/>
    <property type="match status" value="1"/>
</dbReference>
<dbReference type="STRING" id="13735.ENSPSIP00000001057"/>
<dbReference type="PANTHER" id="PTHR19446">
    <property type="entry name" value="REVERSE TRANSCRIPTASES"/>
    <property type="match status" value="1"/>
</dbReference>
<name>K7EZ47_PELSI</name>
<accession>K7EZ47</accession>
<reference evidence="3" key="1">
    <citation type="submission" date="2011-10" db="EMBL/GenBank/DDBJ databases">
        <authorList>
            <consortium name="Soft-shell Turtle Genome Consortium"/>
        </authorList>
    </citation>
    <scope>NUCLEOTIDE SEQUENCE [LARGE SCALE GENOMIC DNA]</scope>
    <source>
        <strain evidence="3">Daiwa-1</strain>
    </source>
</reference>
<dbReference type="HOGENOM" id="CLU_000680_32_4_1"/>
<dbReference type="InterPro" id="IPR036691">
    <property type="entry name" value="Endo/exonu/phosph_ase_sf"/>
</dbReference>
<dbReference type="SUPFAM" id="SSF56672">
    <property type="entry name" value="DNA/RNA polymerases"/>
    <property type="match status" value="1"/>
</dbReference>
<feature type="domain" description="Reverse transcriptase" evidence="1">
    <location>
        <begin position="475"/>
        <end position="698"/>
    </location>
</feature>
<dbReference type="EMBL" id="AGCU01043952">
    <property type="status" value="NOT_ANNOTATED_CDS"/>
    <property type="molecule type" value="Genomic_DNA"/>
</dbReference>
<dbReference type="Pfam" id="PF14529">
    <property type="entry name" value="Exo_endo_phos_2"/>
    <property type="match status" value="1"/>
</dbReference>
<dbReference type="InterPro" id="IPR005135">
    <property type="entry name" value="Endo/exonuclease/phosphatase"/>
</dbReference>
<reference evidence="3" key="2">
    <citation type="journal article" date="2013" name="Nat. Genet.">
        <title>The draft genomes of soft-shell turtle and green sea turtle yield insights into the development and evolution of the turtle-specific body plan.</title>
        <authorList>
            <person name="Wang Z."/>
            <person name="Pascual-Anaya J."/>
            <person name="Zadissa A."/>
            <person name="Li W."/>
            <person name="Niimura Y."/>
            <person name="Huang Z."/>
            <person name="Li C."/>
            <person name="White S."/>
            <person name="Xiong Z."/>
            <person name="Fang D."/>
            <person name="Wang B."/>
            <person name="Ming Y."/>
            <person name="Chen Y."/>
            <person name="Zheng Y."/>
            <person name="Kuraku S."/>
            <person name="Pignatelli M."/>
            <person name="Herrero J."/>
            <person name="Beal K."/>
            <person name="Nozawa M."/>
            <person name="Li Q."/>
            <person name="Wang J."/>
            <person name="Zhang H."/>
            <person name="Yu L."/>
            <person name="Shigenobu S."/>
            <person name="Wang J."/>
            <person name="Liu J."/>
            <person name="Flicek P."/>
            <person name="Searle S."/>
            <person name="Wang J."/>
            <person name="Kuratani S."/>
            <person name="Yin Y."/>
            <person name="Aken B."/>
            <person name="Zhang G."/>
            <person name="Irie N."/>
        </authorList>
    </citation>
    <scope>NUCLEOTIDE SEQUENCE [LARGE SCALE GENOMIC DNA]</scope>
    <source>
        <strain evidence="3">Daiwa-1</strain>
    </source>
</reference>
<dbReference type="PROSITE" id="PS50878">
    <property type="entry name" value="RT_POL"/>
    <property type="match status" value="1"/>
</dbReference>
<protein>
    <recommendedName>
        <fullName evidence="1">Reverse transcriptase domain-containing protein</fullName>
    </recommendedName>
</protein>
<dbReference type="CDD" id="cd09076">
    <property type="entry name" value="L1-EN"/>
    <property type="match status" value="1"/>
</dbReference>
<evidence type="ECO:0000313" key="2">
    <source>
        <dbReference type="Ensembl" id="ENSPSIP00000001057.1"/>
    </source>
</evidence>
<dbReference type="Gene3D" id="3.60.10.10">
    <property type="entry name" value="Endonuclease/exonuclease/phosphatase"/>
    <property type="match status" value="1"/>
</dbReference>
<keyword evidence="3" id="KW-1185">Reference proteome</keyword>
<dbReference type="CDD" id="cd01650">
    <property type="entry name" value="RT_nLTR_like"/>
    <property type="match status" value="1"/>
</dbReference>
<dbReference type="Ensembl" id="ENSPSIT00000001059.1">
    <property type="protein sequence ID" value="ENSPSIP00000001057.1"/>
    <property type="gene ID" value="ENSPSIG00000001059.1"/>
</dbReference>
<dbReference type="GeneTree" id="ENSGT00940000154988"/>
<reference evidence="2" key="4">
    <citation type="submission" date="2025-09" db="UniProtKB">
        <authorList>
            <consortium name="Ensembl"/>
        </authorList>
    </citation>
    <scope>IDENTIFICATION</scope>
</reference>
<evidence type="ECO:0000259" key="1">
    <source>
        <dbReference type="PROSITE" id="PS50878"/>
    </source>
</evidence>
<dbReference type="eggNOG" id="KOG1075">
    <property type="taxonomic scope" value="Eukaryota"/>
</dbReference>
<reference evidence="2" key="3">
    <citation type="submission" date="2025-08" db="UniProtKB">
        <authorList>
            <consortium name="Ensembl"/>
        </authorList>
    </citation>
    <scope>IDENTIFICATION</scope>
</reference>
<dbReference type="InterPro" id="IPR000477">
    <property type="entry name" value="RT_dom"/>
</dbReference>
<dbReference type="OMA" id="DIHWIME"/>
<organism evidence="2 3">
    <name type="scientific">Pelodiscus sinensis</name>
    <name type="common">Chinese softshell turtle</name>
    <name type="synonym">Trionyx sinensis</name>
    <dbReference type="NCBI Taxonomy" id="13735"/>
    <lineage>
        <taxon>Eukaryota</taxon>
        <taxon>Metazoa</taxon>
        <taxon>Chordata</taxon>
        <taxon>Craniata</taxon>
        <taxon>Vertebrata</taxon>
        <taxon>Euteleostomi</taxon>
        <taxon>Archelosauria</taxon>
        <taxon>Testudinata</taxon>
        <taxon>Testudines</taxon>
        <taxon>Cryptodira</taxon>
        <taxon>Trionychia</taxon>
        <taxon>Trionychidae</taxon>
        <taxon>Pelodiscus</taxon>
    </lineage>
</organism>
<proteinExistence type="predicted"/>
<dbReference type="InterPro" id="IPR043502">
    <property type="entry name" value="DNA/RNA_pol_sf"/>
</dbReference>
<sequence>METGGGYTFFWRGRSSDERRESGVGFAVKNHLVRKLASLPKGVNDRLMTLHLPLPRGKQATLISAYAPTMTNPDEVKDKFYEDLDALLSSVKRTDRLILLGDFNARVGSDHTAWDGVIGKNGIGKCNSNGLLLLKTCAAHDLIITNTIFRLPTRKKTSWMHPRSKHWHLIDYVIVRRKDRQDVRVTKAMPSADCWTDHRLIISKLSFRIKPKRRPQGNKAVMKKINVSRLRNPNTATLLAEDLGNQLLELQLEENAEKDWERFRDIVHSSALKVLGPSHRKQQDWFDENDEEIKAILAEKHRLHRAHQNDPSSTAKKNAFNNIRRIVQNKLRKMQDSWLSAKADEIQKFSDRNDAKRFYEALRSLYGPQPSGSSPLLDSDGATLITEKALILQRWAEHFQSVLNRPSSINNEAIDRMPQADINHSLDVSPSETETLQAISQLSSGKAPGSDAIPAEVYKGGGAVLVNKLTQLFQSFWNQGSIPQELKDASIVHLYKRKGNRQVCDNHRGISLLSIAGKILARVLLNRLINHLEQGLLPETQCGFRKERGTVDMIFAARQLQEKCQEQNRELYTTFVDLTKAFDTVSREGLWRIMSKFGCPDRFILMVRQFHDGMTARVLDDGEASEAFPVTNGVKQGCVLAPTLFSIMFSAMLSDAFQNSSLGIRLRYRTDGKLFNLRRLQAVTKIKETVLRDLLFAD</sequence>
<dbReference type="SUPFAM" id="SSF56219">
    <property type="entry name" value="DNase I-like"/>
    <property type="match status" value="1"/>
</dbReference>